<dbReference type="HAMAP" id="MF_00385">
    <property type="entry name" value="Ribosomal_bS16"/>
    <property type="match status" value="1"/>
</dbReference>
<dbReference type="EMBL" id="CP136594">
    <property type="protein sequence ID" value="WOE76542.1"/>
    <property type="molecule type" value="Genomic_DNA"/>
</dbReference>
<dbReference type="GO" id="GO:0003735">
    <property type="term" value="F:structural constituent of ribosome"/>
    <property type="evidence" value="ECO:0007669"/>
    <property type="project" value="InterPro"/>
</dbReference>
<dbReference type="InterPro" id="IPR023803">
    <property type="entry name" value="Ribosomal_bS16_dom_sf"/>
</dbReference>
<feature type="compositionally biased region" description="Basic and acidic residues" evidence="4">
    <location>
        <begin position="95"/>
        <end position="113"/>
    </location>
</feature>
<evidence type="ECO:0000313" key="6">
    <source>
        <dbReference type="Proteomes" id="UP001302429"/>
    </source>
</evidence>
<dbReference type="Gene3D" id="3.30.1320.10">
    <property type="match status" value="1"/>
</dbReference>
<organism evidence="5 6">
    <name type="scientific">Alterisphingorhabdus coralli</name>
    <dbReference type="NCBI Taxonomy" id="3071408"/>
    <lineage>
        <taxon>Bacteria</taxon>
        <taxon>Pseudomonadati</taxon>
        <taxon>Pseudomonadota</taxon>
        <taxon>Alphaproteobacteria</taxon>
        <taxon>Sphingomonadales</taxon>
        <taxon>Sphingomonadaceae</taxon>
        <taxon>Alterisphingorhabdus (ex Yan et al. 2024)</taxon>
    </lineage>
</organism>
<dbReference type="NCBIfam" id="TIGR00002">
    <property type="entry name" value="S16"/>
    <property type="match status" value="1"/>
</dbReference>
<dbReference type="GO" id="GO:0006412">
    <property type="term" value="P:translation"/>
    <property type="evidence" value="ECO:0007669"/>
    <property type="project" value="UniProtKB-UniRule"/>
</dbReference>
<dbReference type="Pfam" id="PF00886">
    <property type="entry name" value="Ribosomal_S16"/>
    <property type="match status" value="1"/>
</dbReference>
<keyword evidence="1 3" id="KW-0689">Ribosomal protein</keyword>
<dbReference type="AlphaFoldDB" id="A0AA97FBE2"/>
<evidence type="ECO:0000256" key="4">
    <source>
        <dbReference type="SAM" id="MobiDB-lite"/>
    </source>
</evidence>
<name>A0AA97FBE2_9SPHN</name>
<dbReference type="GO" id="GO:0015935">
    <property type="term" value="C:small ribosomal subunit"/>
    <property type="evidence" value="ECO:0007669"/>
    <property type="project" value="TreeGrafter"/>
</dbReference>
<dbReference type="GO" id="GO:0005737">
    <property type="term" value="C:cytoplasm"/>
    <property type="evidence" value="ECO:0007669"/>
    <property type="project" value="UniProtKB-ARBA"/>
</dbReference>
<feature type="compositionally biased region" description="Acidic residues" evidence="4">
    <location>
        <begin position="131"/>
        <end position="157"/>
    </location>
</feature>
<evidence type="ECO:0000256" key="1">
    <source>
        <dbReference type="ARBA" id="ARBA00022980"/>
    </source>
</evidence>
<dbReference type="Proteomes" id="UP001302429">
    <property type="component" value="Chromosome"/>
</dbReference>
<reference evidence="5 6" key="1">
    <citation type="submission" date="2023-10" db="EMBL/GenBank/DDBJ databases">
        <title>Complete genome sequence of a Sphingomonadaceae bacterium.</title>
        <authorList>
            <person name="Yan C."/>
        </authorList>
    </citation>
    <scope>NUCLEOTIDE SEQUENCE [LARGE SCALE GENOMIC DNA]</scope>
    <source>
        <strain evidence="5 6">SCSIO 66989</strain>
    </source>
</reference>
<evidence type="ECO:0000256" key="3">
    <source>
        <dbReference type="HAMAP-Rule" id="MF_00385"/>
    </source>
</evidence>
<dbReference type="KEGG" id="acoa:RB602_07455"/>
<gene>
    <name evidence="3 5" type="primary">rpsP</name>
    <name evidence="5" type="ORF">RB602_07455</name>
</gene>
<dbReference type="PANTHER" id="PTHR12919:SF20">
    <property type="entry name" value="SMALL RIBOSOMAL SUBUNIT PROTEIN BS16M"/>
    <property type="match status" value="1"/>
</dbReference>
<dbReference type="SUPFAM" id="SSF54565">
    <property type="entry name" value="Ribosomal protein S16"/>
    <property type="match status" value="1"/>
</dbReference>
<dbReference type="PANTHER" id="PTHR12919">
    <property type="entry name" value="30S RIBOSOMAL PROTEIN S16"/>
    <property type="match status" value="1"/>
</dbReference>
<evidence type="ECO:0000313" key="5">
    <source>
        <dbReference type="EMBL" id="WOE76542.1"/>
    </source>
</evidence>
<keyword evidence="2 3" id="KW-0687">Ribonucleoprotein</keyword>
<dbReference type="InterPro" id="IPR000307">
    <property type="entry name" value="Ribosomal_bS16"/>
</dbReference>
<feature type="region of interest" description="Disordered" evidence="4">
    <location>
        <begin position="82"/>
        <end position="177"/>
    </location>
</feature>
<sequence>MPVAMRLSRGGSKKRPYYRIVVADGRAPRDGKYLEQIGSYNPLLAKDDPERVKLNEERAKHWLSVGAQPSDRVMRFLDAAGLKERKARNNPQKAEPGEKAKERLEEKAAKEAEAAEAAKAAEEEAKAAEAAAEETPAEEPAAEEAPAEEAAAEEAPAEEAKAEEAPAEDAAEEKAEG</sequence>
<comment type="similarity">
    <text evidence="3">Belongs to the bacterial ribosomal protein bS16 family.</text>
</comment>
<accession>A0AA97FBE2</accession>
<proteinExistence type="inferred from homology"/>
<protein>
    <recommendedName>
        <fullName evidence="3">Small ribosomal subunit protein bS16</fullName>
    </recommendedName>
</protein>
<evidence type="ECO:0000256" key="2">
    <source>
        <dbReference type="ARBA" id="ARBA00023274"/>
    </source>
</evidence>
<keyword evidence="6" id="KW-1185">Reference proteome</keyword>
<dbReference type="RefSeq" id="WP_317084328.1">
    <property type="nucleotide sequence ID" value="NZ_CP136594.1"/>
</dbReference>